<evidence type="ECO:0000313" key="2">
    <source>
        <dbReference type="EMBL" id="GMN35538.1"/>
    </source>
</evidence>
<evidence type="ECO:0000256" key="1">
    <source>
        <dbReference type="SAM" id="MobiDB-lite"/>
    </source>
</evidence>
<evidence type="ECO:0000313" key="3">
    <source>
        <dbReference type="Proteomes" id="UP001187192"/>
    </source>
</evidence>
<accession>A0AA87ZFW8</accession>
<keyword evidence="3" id="KW-1185">Reference proteome</keyword>
<feature type="region of interest" description="Disordered" evidence="1">
    <location>
        <begin position="140"/>
        <end position="183"/>
    </location>
</feature>
<protein>
    <submittedName>
        <fullName evidence="2">Uncharacterized protein</fullName>
    </submittedName>
</protein>
<reference evidence="2" key="1">
    <citation type="submission" date="2023-07" db="EMBL/GenBank/DDBJ databases">
        <title>draft genome sequence of fig (Ficus carica).</title>
        <authorList>
            <person name="Takahashi T."/>
            <person name="Nishimura K."/>
        </authorList>
    </citation>
    <scope>NUCLEOTIDE SEQUENCE</scope>
</reference>
<sequence>MLSVALLPVPPNPSTICCLAEDAAPVGVCEPKANPWADYLLFRTPKSSHRPINSCPNLTSSTVYSFSGSNSVLKECNHLRHEGLRNKELYYNVFEKNHTVGASGFGSVTMRDDSTTYVNHEGSMDNSGNRPVLEEDLTPTTGARHWNNISSGTDAGLSLSRGNSGKRKQREETNEMTLMQCRK</sequence>
<name>A0AA87ZFW8_FICCA</name>
<gene>
    <name evidence="2" type="ORF">TIFTF001_005359</name>
</gene>
<dbReference type="AlphaFoldDB" id="A0AA87ZFW8"/>
<organism evidence="2 3">
    <name type="scientific">Ficus carica</name>
    <name type="common">Common fig</name>
    <dbReference type="NCBI Taxonomy" id="3494"/>
    <lineage>
        <taxon>Eukaryota</taxon>
        <taxon>Viridiplantae</taxon>
        <taxon>Streptophyta</taxon>
        <taxon>Embryophyta</taxon>
        <taxon>Tracheophyta</taxon>
        <taxon>Spermatophyta</taxon>
        <taxon>Magnoliopsida</taxon>
        <taxon>eudicotyledons</taxon>
        <taxon>Gunneridae</taxon>
        <taxon>Pentapetalae</taxon>
        <taxon>rosids</taxon>
        <taxon>fabids</taxon>
        <taxon>Rosales</taxon>
        <taxon>Moraceae</taxon>
        <taxon>Ficeae</taxon>
        <taxon>Ficus</taxon>
    </lineage>
</organism>
<proteinExistence type="predicted"/>
<dbReference type="Proteomes" id="UP001187192">
    <property type="component" value="Unassembled WGS sequence"/>
</dbReference>
<dbReference type="EMBL" id="BTGU01000005">
    <property type="protein sequence ID" value="GMN35538.1"/>
    <property type="molecule type" value="Genomic_DNA"/>
</dbReference>
<comment type="caution">
    <text evidence="2">The sequence shown here is derived from an EMBL/GenBank/DDBJ whole genome shotgun (WGS) entry which is preliminary data.</text>
</comment>